<evidence type="ECO:0000256" key="6">
    <source>
        <dbReference type="ARBA" id="ARBA00022989"/>
    </source>
</evidence>
<gene>
    <name evidence="11" type="primary">cuticlin</name>
</gene>
<dbReference type="AlphaFoldDB" id="A0A4D5R9S5"/>
<dbReference type="SMART" id="SM00241">
    <property type="entry name" value="ZP"/>
    <property type="match status" value="1"/>
</dbReference>
<feature type="domain" description="ZP" evidence="10">
    <location>
        <begin position="38"/>
        <end position="279"/>
    </location>
</feature>
<accession>A0A4D5R9S5</accession>
<dbReference type="PANTHER" id="PTHR22907">
    <property type="entry name" value="GH04558P"/>
    <property type="match status" value="1"/>
</dbReference>
<dbReference type="InterPro" id="IPR042235">
    <property type="entry name" value="ZP-C_dom"/>
</dbReference>
<evidence type="ECO:0000256" key="3">
    <source>
        <dbReference type="ARBA" id="ARBA00022475"/>
    </source>
</evidence>
<feature type="chain" id="PRO_5020028651" evidence="9">
    <location>
        <begin position="22"/>
        <end position="408"/>
    </location>
</feature>
<evidence type="ECO:0000256" key="5">
    <source>
        <dbReference type="ARBA" id="ARBA00022729"/>
    </source>
</evidence>
<keyword evidence="6 8" id="KW-1133">Transmembrane helix</keyword>
<dbReference type="InterPro" id="IPR051962">
    <property type="entry name" value="Cuticlin"/>
</dbReference>
<dbReference type="PROSITE" id="PS51034">
    <property type="entry name" value="ZP_2"/>
    <property type="match status" value="1"/>
</dbReference>
<name>A0A4D5R9S5_SCOVI</name>
<dbReference type="EMBL" id="GGNE01000336">
    <property type="protein sequence ID" value="MIC88877.1"/>
    <property type="molecule type" value="Transcribed_RNA"/>
</dbReference>
<dbReference type="Gene3D" id="2.60.40.3210">
    <property type="entry name" value="Zona pellucida, ZP-N domain"/>
    <property type="match status" value="1"/>
</dbReference>
<dbReference type="GO" id="GO:0005886">
    <property type="term" value="C:plasma membrane"/>
    <property type="evidence" value="ECO:0007669"/>
    <property type="project" value="UniProtKB-SubCell"/>
</dbReference>
<comment type="subcellular location">
    <subcellularLocation>
        <location evidence="1">Cell membrane</location>
        <topology evidence="1">Single-pass type I membrane protein</topology>
    </subcellularLocation>
</comment>
<dbReference type="Gene3D" id="2.60.40.4100">
    <property type="entry name" value="Zona pellucida, ZP-C domain"/>
    <property type="match status" value="1"/>
</dbReference>
<evidence type="ECO:0000259" key="10">
    <source>
        <dbReference type="PROSITE" id="PS51034"/>
    </source>
</evidence>
<evidence type="ECO:0000256" key="1">
    <source>
        <dbReference type="ARBA" id="ARBA00004251"/>
    </source>
</evidence>
<evidence type="ECO:0000313" key="11">
    <source>
        <dbReference type="EMBL" id="MIC88877.1"/>
    </source>
</evidence>
<feature type="transmembrane region" description="Helical" evidence="8">
    <location>
        <begin position="354"/>
        <end position="378"/>
    </location>
</feature>
<dbReference type="InterPro" id="IPR057475">
    <property type="entry name" value="CUT_C"/>
</dbReference>
<evidence type="ECO:0000256" key="2">
    <source>
        <dbReference type="ARBA" id="ARBA00022460"/>
    </source>
</evidence>
<evidence type="ECO:0000256" key="4">
    <source>
        <dbReference type="ARBA" id="ARBA00022692"/>
    </source>
</evidence>
<keyword evidence="4 8" id="KW-0812">Transmembrane</keyword>
<protein>
    <submittedName>
        <fullName evidence="11">Cuticlin</fullName>
    </submittedName>
</protein>
<keyword evidence="2" id="KW-0193">Cuticle</keyword>
<dbReference type="Pfam" id="PF25057">
    <property type="entry name" value="CUT_N"/>
    <property type="match status" value="1"/>
</dbReference>
<dbReference type="PANTHER" id="PTHR22907:SF54">
    <property type="entry name" value="GH04558P"/>
    <property type="match status" value="1"/>
</dbReference>
<dbReference type="InterPro" id="IPR056953">
    <property type="entry name" value="CUT_N"/>
</dbReference>
<reference evidence="11" key="1">
    <citation type="journal article" date="2018" name="Toxicon">
        <title>Venom-gland transcriptomics and venom proteomics of the giant Florida blue centipede, Scolopendra viridis.</title>
        <authorList>
            <person name="Ward M.J."/>
            <person name="Rokyta D.R."/>
        </authorList>
    </citation>
    <scope>NUCLEOTIDE SEQUENCE</scope>
    <source>
        <tissue evidence="11">Venom gland</tissue>
    </source>
</reference>
<sequence length="408" mass="45430">MIPRKAFAWLLVSFLITTSIAQNHLSSDQAAIEDVHVVCNSDSILVTLRASTEFNGLIYPKGLARNSSCMIEYSDATGEITYSMPLHSCNTMSTDVSDGVEYFNTVVVQPHRRLVTNQGRGFHIRCRYHTKDKTVQIGGVNISDLNAVPYEVDGEIPLSVMKIYIGDDDRQLHQAENVRIGDELRMVITIDAQVIYGMKVTNCLVRDGLNWGEQQLINNQGCSVDRELMDELEYSSDKTSATVRFQAHKFPYTSSVYYQCTVNLCLHKSGDCDEVPPLCTSDGRNLRRRKRQITANITEEGNLTALNEAETKDLSVSVHSGLYVNDHVDQESEESQPAIESSEDNQAFCISARLFAIIIAIAGLILMAAVILLVVVLIQRRRRRKDISTTAGSSIYSGPYSNHAYSST</sequence>
<dbReference type="Pfam" id="PF25301">
    <property type="entry name" value="CUT_C"/>
    <property type="match status" value="1"/>
</dbReference>
<evidence type="ECO:0000256" key="7">
    <source>
        <dbReference type="ARBA" id="ARBA00023136"/>
    </source>
</evidence>
<keyword evidence="7 8" id="KW-0472">Membrane</keyword>
<keyword evidence="3" id="KW-1003">Cell membrane</keyword>
<evidence type="ECO:0000256" key="8">
    <source>
        <dbReference type="SAM" id="Phobius"/>
    </source>
</evidence>
<dbReference type="GO" id="GO:0042302">
    <property type="term" value="F:structural constituent of cuticle"/>
    <property type="evidence" value="ECO:0007669"/>
    <property type="project" value="UniProtKB-KW"/>
</dbReference>
<evidence type="ECO:0000256" key="9">
    <source>
        <dbReference type="SAM" id="SignalP"/>
    </source>
</evidence>
<organism evidence="11">
    <name type="scientific">Scolopendra viridis</name>
    <name type="common">Giant centipede</name>
    <dbReference type="NCBI Taxonomy" id="118503"/>
    <lineage>
        <taxon>Eukaryota</taxon>
        <taxon>Metazoa</taxon>
        <taxon>Ecdysozoa</taxon>
        <taxon>Arthropoda</taxon>
        <taxon>Myriapoda</taxon>
        <taxon>Chilopoda</taxon>
        <taxon>Pleurostigmophora</taxon>
        <taxon>Scolopendromorpha</taxon>
        <taxon>Scolopendridae</taxon>
        <taxon>Scolopendra</taxon>
    </lineage>
</organism>
<dbReference type="InterPro" id="IPR001507">
    <property type="entry name" value="ZP_dom"/>
</dbReference>
<keyword evidence="5 9" id="KW-0732">Signal</keyword>
<feature type="signal peptide" evidence="9">
    <location>
        <begin position="1"/>
        <end position="21"/>
    </location>
</feature>
<proteinExistence type="predicted"/>